<comment type="caution">
    <text evidence="1">The sequence shown here is derived from an EMBL/GenBank/DDBJ whole genome shotgun (WGS) entry which is preliminary data.</text>
</comment>
<dbReference type="Proteomes" id="UP000190648">
    <property type="component" value="Unassembled WGS sequence"/>
</dbReference>
<proteinExistence type="predicted"/>
<gene>
    <name evidence="1" type="ORF">AV530_004943</name>
</gene>
<evidence type="ECO:0000313" key="1">
    <source>
        <dbReference type="EMBL" id="OPJ78985.1"/>
    </source>
</evidence>
<reference evidence="1 2" key="1">
    <citation type="submission" date="2016-02" db="EMBL/GenBank/DDBJ databases">
        <title>Band-tailed pigeon sequencing and assembly.</title>
        <authorList>
            <person name="Soares A.E."/>
            <person name="Novak B.J."/>
            <person name="Rice E.S."/>
            <person name="O'Connell B."/>
            <person name="Chang D."/>
            <person name="Weber S."/>
            <person name="Shapiro B."/>
        </authorList>
    </citation>
    <scope>NUCLEOTIDE SEQUENCE [LARGE SCALE GENOMIC DNA]</scope>
    <source>
        <strain evidence="1">BTP2013</strain>
        <tissue evidence="1">Blood</tissue>
    </source>
</reference>
<dbReference type="AlphaFoldDB" id="A0A1V4K3Q5"/>
<name>A0A1V4K3Q5_PATFA</name>
<organism evidence="1 2">
    <name type="scientific">Patagioenas fasciata monilis</name>
    <dbReference type="NCBI Taxonomy" id="372326"/>
    <lineage>
        <taxon>Eukaryota</taxon>
        <taxon>Metazoa</taxon>
        <taxon>Chordata</taxon>
        <taxon>Craniata</taxon>
        <taxon>Vertebrata</taxon>
        <taxon>Euteleostomi</taxon>
        <taxon>Archelosauria</taxon>
        <taxon>Archosauria</taxon>
        <taxon>Dinosauria</taxon>
        <taxon>Saurischia</taxon>
        <taxon>Theropoda</taxon>
        <taxon>Coelurosauria</taxon>
        <taxon>Aves</taxon>
        <taxon>Neognathae</taxon>
        <taxon>Neoaves</taxon>
        <taxon>Columbimorphae</taxon>
        <taxon>Columbiformes</taxon>
        <taxon>Columbidae</taxon>
        <taxon>Patagioenas</taxon>
    </lineage>
</organism>
<sequence>MKELSVMFLEGGTNACETSQDENTKKAKQRFVYSTGASSQDQSLWLLPGTAAHISWGPLTQASWTSTNANVAIRFCQCRQDAGQTSCVCLCRRKERKVRTIKDCCLRAAVAIELLTRKKTAAWISCAGEAVLEDMYTVV</sequence>
<keyword evidence="2" id="KW-1185">Reference proteome</keyword>
<evidence type="ECO:0000313" key="2">
    <source>
        <dbReference type="Proteomes" id="UP000190648"/>
    </source>
</evidence>
<dbReference type="EMBL" id="LSYS01004732">
    <property type="protein sequence ID" value="OPJ78985.1"/>
    <property type="molecule type" value="Genomic_DNA"/>
</dbReference>
<accession>A0A1V4K3Q5</accession>
<protein>
    <submittedName>
        <fullName evidence="1">Uncharacterized protein</fullName>
    </submittedName>
</protein>